<proteinExistence type="predicted"/>
<evidence type="ECO:0000313" key="3">
    <source>
        <dbReference type="Proteomes" id="UP000800093"/>
    </source>
</evidence>
<accession>A0A9P4K1N7</accession>
<sequence length="154" mass="16055">MATSSLSSSRIGASSISPMRGSSTTTTSTENSKTDLPSLVVTTKELLSGAKAGIGVGAVVGVIGPLAPLATILTVPSQRKLSTPDNMTTYQQTATSEGNGPAKKFFEQNASFSICQLFELYGNCRIGLPVNNHSLIEIAPTSLIRETPPNNVIE</sequence>
<dbReference type="AlphaFoldDB" id="A0A9P4K1N7"/>
<dbReference type="Proteomes" id="UP000800093">
    <property type="component" value="Unassembled WGS sequence"/>
</dbReference>
<feature type="region of interest" description="Disordered" evidence="1">
    <location>
        <begin position="1"/>
        <end position="35"/>
    </location>
</feature>
<keyword evidence="3" id="KW-1185">Reference proteome</keyword>
<gene>
    <name evidence="2" type="ORF">CC78DRAFT_584974</name>
</gene>
<organism evidence="2 3">
    <name type="scientific">Lojkania enalia</name>
    <dbReference type="NCBI Taxonomy" id="147567"/>
    <lineage>
        <taxon>Eukaryota</taxon>
        <taxon>Fungi</taxon>
        <taxon>Dikarya</taxon>
        <taxon>Ascomycota</taxon>
        <taxon>Pezizomycotina</taxon>
        <taxon>Dothideomycetes</taxon>
        <taxon>Pleosporomycetidae</taxon>
        <taxon>Pleosporales</taxon>
        <taxon>Pleosporales incertae sedis</taxon>
        <taxon>Lojkania</taxon>
    </lineage>
</organism>
<protein>
    <submittedName>
        <fullName evidence="2">Uncharacterized protein</fullName>
    </submittedName>
</protein>
<comment type="caution">
    <text evidence="2">The sequence shown here is derived from an EMBL/GenBank/DDBJ whole genome shotgun (WGS) entry which is preliminary data.</text>
</comment>
<feature type="compositionally biased region" description="Low complexity" evidence="1">
    <location>
        <begin position="1"/>
        <end position="29"/>
    </location>
</feature>
<dbReference type="EMBL" id="ML986684">
    <property type="protein sequence ID" value="KAF2260301.1"/>
    <property type="molecule type" value="Genomic_DNA"/>
</dbReference>
<evidence type="ECO:0000256" key="1">
    <source>
        <dbReference type="SAM" id="MobiDB-lite"/>
    </source>
</evidence>
<reference evidence="3" key="1">
    <citation type="journal article" date="2020" name="Stud. Mycol.">
        <title>101 Dothideomycetes genomes: A test case for predicting lifestyles and emergence of pathogens.</title>
        <authorList>
            <person name="Haridas S."/>
            <person name="Albert R."/>
            <person name="Binder M."/>
            <person name="Bloem J."/>
            <person name="LaButti K."/>
            <person name="Salamov A."/>
            <person name="Andreopoulos B."/>
            <person name="Baker S."/>
            <person name="Barry K."/>
            <person name="Bills G."/>
            <person name="Bluhm B."/>
            <person name="Cannon C."/>
            <person name="Castanera R."/>
            <person name="Culley D."/>
            <person name="Daum C."/>
            <person name="Ezra D."/>
            <person name="Gonzalez J."/>
            <person name="Henrissat B."/>
            <person name="Kuo A."/>
            <person name="Liang C."/>
            <person name="Lipzen A."/>
            <person name="Lutzoni F."/>
            <person name="Magnuson J."/>
            <person name="Mondo S."/>
            <person name="Nolan M."/>
            <person name="Ohm R."/>
            <person name="Pangilinan J."/>
            <person name="Park H.-J."/>
            <person name="Ramirez L."/>
            <person name="Alfaro M."/>
            <person name="Sun H."/>
            <person name="Tritt A."/>
            <person name="Yoshinaga Y."/>
            <person name="Zwiers L.-H."/>
            <person name="Turgeon B."/>
            <person name="Goodwin S."/>
            <person name="Spatafora J."/>
            <person name="Crous P."/>
            <person name="Grigoriev I."/>
        </authorList>
    </citation>
    <scope>NUCLEOTIDE SEQUENCE [LARGE SCALE GENOMIC DNA]</scope>
    <source>
        <strain evidence="3">CBS 304.66</strain>
    </source>
</reference>
<name>A0A9P4K1N7_9PLEO</name>
<evidence type="ECO:0000313" key="2">
    <source>
        <dbReference type="EMBL" id="KAF2260301.1"/>
    </source>
</evidence>